<organism evidence="4 5">
    <name type="scientific">Psychrobacter immobilis</name>
    <dbReference type="NCBI Taxonomy" id="498"/>
    <lineage>
        <taxon>Bacteria</taxon>
        <taxon>Pseudomonadati</taxon>
        <taxon>Pseudomonadota</taxon>
        <taxon>Gammaproteobacteria</taxon>
        <taxon>Moraxellales</taxon>
        <taxon>Moraxellaceae</taxon>
        <taxon>Psychrobacter</taxon>
    </lineage>
</organism>
<dbReference type="Gene3D" id="1.25.40.10">
    <property type="entry name" value="Tetratricopeptide repeat domain"/>
    <property type="match status" value="1"/>
</dbReference>
<dbReference type="NCBIfam" id="TIGR02521">
    <property type="entry name" value="type_IV_pilW"/>
    <property type="match status" value="1"/>
</dbReference>
<gene>
    <name evidence="4" type="ORF">C8D84_11061</name>
</gene>
<sequence length="340" mass="38170">MRAKSIKLMPRGSNALNHSFMMAAMMTSRNSCQFNYQKIFSQTYKRLSTANELGAIDPIAMSKRTVLVTALVGLLLTGCQSTPTNDLTNIAAYQTSTRPNDNRNLDQQEIARVRTSLAAQYIRKNELDTAQRQLEKAFAADSRYAPAYDMMGVLLQQEGSRLNLEKADQYFKKAITLDKDFEQAHNNYGVYLSQMKRYREAAEQFEIAGSALGYEGRIGALENLGRTYLQLGDRSAAAKAFLRALDGNRNSIIAHIELVDLLLEQQRVPQAQRLYDETLVLVQGQGISPRLLLQGIKLAAAQNNITTRQQLAQQLLSAYPLSDEAKQLKTWLNNPEAPWK</sequence>
<dbReference type="Proteomes" id="UP000245655">
    <property type="component" value="Unassembled WGS sequence"/>
</dbReference>
<keyword evidence="1" id="KW-0677">Repeat</keyword>
<accession>A0A2V2A2K4</accession>
<evidence type="ECO:0000313" key="4">
    <source>
        <dbReference type="EMBL" id="PWK10152.1"/>
    </source>
</evidence>
<dbReference type="AlphaFoldDB" id="A0A2V2A2K4"/>
<dbReference type="SMART" id="SM00028">
    <property type="entry name" value="TPR"/>
    <property type="match status" value="3"/>
</dbReference>
<dbReference type="InterPro" id="IPR011990">
    <property type="entry name" value="TPR-like_helical_dom_sf"/>
</dbReference>
<dbReference type="SUPFAM" id="SSF48452">
    <property type="entry name" value="TPR-like"/>
    <property type="match status" value="1"/>
</dbReference>
<evidence type="ECO:0000256" key="3">
    <source>
        <dbReference type="PROSITE-ProRule" id="PRU00339"/>
    </source>
</evidence>
<dbReference type="InterPro" id="IPR019734">
    <property type="entry name" value="TPR_rpt"/>
</dbReference>
<protein>
    <submittedName>
        <fullName evidence="4">Type IV pilus assembly protein PilF</fullName>
    </submittedName>
</protein>
<dbReference type="PANTHER" id="PTHR44227:SF3">
    <property type="entry name" value="PROTEIN O-MANNOSYL-TRANSFERASE TMTC4"/>
    <property type="match status" value="1"/>
</dbReference>
<dbReference type="Pfam" id="PF13181">
    <property type="entry name" value="TPR_8"/>
    <property type="match status" value="2"/>
</dbReference>
<comment type="caution">
    <text evidence="4">The sequence shown here is derived from an EMBL/GenBank/DDBJ whole genome shotgun (WGS) entry which is preliminary data.</text>
</comment>
<reference evidence="4 5" key="1">
    <citation type="submission" date="2018-05" db="EMBL/GenBank/DDBJ databases">
        <title>Genomic Encyclopedia of Type Strains, Phase IV (KMG-IV): sequencing the most valuable type-strain genomes for metagenomic binning, comparative biology and taxonomic classification.</title>
        <authorList>
            <person name="Goeker M."/>
        </authorList>
    </citation>
    <scope>NUCLEOTIDE SEQUENCE [LARGE SCALE GENOMIC DNA]</scope>
    <source>
        <strain evidence="4 5">DSM 7229</strain>
    </source>
</reference>
<keyword evidence="5" id="KW-1185">Reference proteome</keyword>
<keyword evidence="2 3" id="KW-0802">TPR repeat</keyword>
<evidence type="ECO:0000313" key="5">
    <source>
        <dbReference type="Proteomes" id="UP000245655"/>
    </source>
</evidence>
<dbReference type="PROSITE" id="PS50005">
    <property type="entry name" value="TPR"/>
    <property type="match status" value="1"/>
</dbReference>
<feature type="repeat" description="TPR" evidence="3">
    <location>
        <begin position="218"/>
        <end position="251"/>
    </location>
</feature>
<dbReference type="InterPro" id="IPR013360">
    <property type="entry name" value="Pilus_4_PilW"/>
</dbReference>
<dbReference type="EMBL" id="QGGM01000010">
    <property type="protein sequence ID" value="PWK10152.1"/>
    <property type="molecule type" value="Genomic_DNA"/>
</dbReference>
<evidence type="ECO:0000256" key="1">
    <source>
        <dbReference type="ARBA" id="ARBA00022737"/>
    </source>
</evidence>
<dbReference type="InterPro" id="IPR052346">
    <property type="entry name" value="O-mannosyl-transferase_TMTC"/>
</dbReference>
<name>A0A2V2A2K4_PSYIM</name>
<evidence type="ECO:0000256" key="2">
    <source>
        <dbReference type="ARBA" id="ARBA00022803"/>
    </source>
</evidence>
<proteinExistence type="predicted"/>
<dbReference type="PANTHER" id="PTHR44227">
    <property type="match status" value="1"/>
</dbReference>